<feature type="region of interest" description="Disordered" evidence="1">
    <location>
        <begin position="1045"/>
        <end position="1082"/>
    </location>
</feature>
<dbReference type="SMART" id="SM00355">
    <property type="entry name" value="ZnF_C2H2"/>
    <property type="match status" value="3"/>
</dbReference>
<feature type="compositionally biased region" description="Basic and acidic residues" evidence="1">
    <location>
        <begin position="1045"/>
        <end position="1065"/>
    </location>
</feature>
<dbReference type="HOGENOM" id="CLU_012924_0_0_1"/>
<feature type="region of interest" description="Disordered" evidence="1">
    <location>
        <begin position="512"/>
        <end position="566"/>
    </location>
</feature>
<sequence>MENKKVDDPGALALRRLVRSPTGGRLGPRRSSTIVSFSSSRSSSSASSVTSTVDAEMPASCVSRNTSSDECALHRFIVWAAVKRNACQKMTPEERRECPLLRCRKRFPNHELMLQHLYSCDHLAGGEYWCYDCERPEQLSDVKCRRCLGHPSKRRKIMTMAKSFFSSLGHKPKSHGLALSMGMGLGGMGSVGDGGIGQGSSSSSGGGGNNNNSDNAGGGMDEPPSYDSVLFTPPPPPQAELFSTEIHEIGSSEVLLPTIPECETETEPIQAVPAPRMIPCLPPSTFPISPPGSHPGAVPLPSTMEAGFINWRPSPPSPQTVAPQSLMKPATARLVDRPTLQVNTHLDHYRGQASRRSKALAPSSSVRSTSSTDSTDSTDSTASYNISPMSGWSSGWTKTSGFESALTSPDDLISPQSLLPTGPFVSCGHTHTTTNTADASSSSMRPVPFSDSEFQNMVANSCPSELPADIPMFDDLPTTMDPQKTQAPMGLDHSAFSFNTNLPFQLSLEHQLPPTNTVDDLSLHALPPPPHQPPPAPSSGHPHPLQSADDTESSMMQHVGSSSLTTTTQTLARSALDALQMHIAESRSKLDDINENRLMVQLCQMPLSSVATAGLETMVDLLEGRQASSPLHLLCFVHIVFSLSLVIHEQEASKHVGALFKQALLYSDWFTGDDKMLYFEVVYTLWKPSAVRDEEIIELLKPTEAAMSKGKQPERSLPELRSDPLILIAAHFLDELEYMALIDSNYMGQPFDSSLQHSKDSVGATHDSPFAIAARFMIESIFAHQYSHFPGFELGMEKIIGQLNSGTVTSVRRLELELMQAGKTYLPSDIFFGDFVEVVRRQTDELYTLGPNLSTRSEHHQCSIQLLLSEYSRNPIAVEEAVEQPGASGAAYGIVGVVPGGFESYFDDMVNLNPGPGLDVDNMAGAPPLEVAEWTGEEPAFVSSSSSAAAAAGSAAIATPVPQMDDEALISPVAATPSKAEPSASTSSTKVESDNCCKICGYRPKGDPRWFAGSMAKHMRTIHSENPQIFRCPYPGCTSQYSKRADNLRQHQIEKGHFVDDEGKQGRRPRKRKRPSEGGGES</sequence>
<evidence type="ECO:0000256" key="1">
    <source>
        <dbReference type="SAM" id="MobiDB-lite"/>
    </source>
</evidence>
<name>A0A024SIC6_HYPJR</name>
<evidence type="ECO:0000313" key="3">
    <source>
        <dbReference type="EMBL" id="ETS05255.1"/>
    </source>
</evidence>
<organism evidence="3 4">
    <name type="scientific">Hypocrea jecorina (strain ATCC 56765 / BCRC 32924 / NRRL 11460 / Rut C-30)</name>
    <name type="common">Trichoderma reesei</name>
    <dbReference type="NCBI Taxonomy" id="1344414"/>
    <lineage>
        <taxon>Eukaryota</taxon>
        <taxon>Fungi</taxon>
        <taxon>Dikarya</taxon>
        <taxon>Ascomycota</taxon>
        <taxon>Pezizomycotina</taxon>
        <taxon>Sordariomycetes</taxon>
        <taxon>Hypocreomycetidae</taxon>
        <taxon>Hypocreales</taxon>
        <taxon>Hypocreaceae</taxon>
        <taxon>Trichoderma</taxon>
    </lineage>
</organism>
<dbReference type="Proteomes" id="UP000024376">
    <property type="component" value="Unassembled WGS sequence"/>
</dbReference>
<accession>A0A024SIC6</accession>
<dbReference type="PROSITE" id="PS00028">
    <property type="entry name" value="ZINC_FINGER_C2H2_1"/>
    <property type="match status" value="1"/>
</dbReference>
<gene>
    <name evidence="3" type="ORF">M419DRAFT_95266</name>
</gene>
<feature type="region of interest" description="Disordered" evidence="1">
    <location>
        <begin position="190"/>
        <end position="240"/>
    </location>
</feature>
<dbReference type="EMBL" id="KI911140">
    <property type="protein sequence ID" value="ETS05255.1"/>
    <property type="molecule type" value="Genomic_DNA"/>
</dbReference>
<feature type="region of interest" description="Disordered" evidence="1">
    <location>
        <begin position="1"/>
        <end position="49"/>
    </location>
</feature>
<dbReference type="AlphaFoldDB" id="A0A024SIC6"/>
<dbReference type="KEGG" id="trr:M419DRAFT_95266"/>
<evidence type="ECO:0000259" key="2">
    <source>
        <dbReference type="PROSITE" id="PS00028"/>
    </source>
</evidence>
<protein>
    <recommendedName>
        <fullName evidence="2">C2H2-type domain-containing protein</fullName>
    </recommendedName>
</protein>
<dbReference type="OrthoDB" id="5366163at2759"/>
<feature type="domain" description="C2H2-type" evidence="2">
    <location>
        <begin position="98"/>
        <end position="122"/>
    </location>
</feature>
<feature type="region of interest" description="Disordered" evidence="1">
    <location>
        <begin position="348"/>
        <end position="384"/>
    </location>
</feature>
<feature type="compositionally biased region" description="Low complexity" evidence="1">
    <location>
        <begin position="29"/>
        <end position="49"/>
    </location>
</feature>
<proteinExistence type="predicted"/>
<feature type="compositionally biased region" description="Low complexity" evidence="1">
    <location>
        <begin position="363"/>
        <end position="383"/>
    </location>
</feature>
<evidence type="ECO:0000313" key="4">
    <source>
        <dbReference type="Proteomes" id="UP000024376"/>
    </source>
</evidence>
<feature type="compositionally biased region" description="Gly residues" evidence="1">
    <location>
        <begin position="190"/>
        <end position="209"/>
    </location>
</feature>
<dbReference type="InterPro" id="IPR013087">
    <property type="entry name" value="Znf_C2H2_type"/>
</dbReference>
<reference evidence="4" key="1">
    <citation type="journal article" date="2013" name="Ind. Biotechnol.">
        <title>Comparative genomics analysis of Trichoderma reesei strains.</title>
        <authorList>
            <person name="Koike H."/>
            <person name="Aerts A."/>
            <person name="LaButti K."/>
            <person name="Grigoriev I.V."/>
            <person name="Baker S.E."/>
        </authorList>
    </citation>
    <scope>NUCLEOTIDE SEQUENCE [LARGE SCALE GENOMIC DNA]</scope>
    <source>
        <strain evidence="4">ATCC 56765 / BCRC 32924 / NRRL 11460 / Rut C-30</strain>
    </source>
</reference>
<feature type="compositionally biased region" description="Pro residues" evidence="1">
    <location>
        <begin position="526"/>
        <end position="537"/>
    </location>
</feature>